<dbReference type="Proteomes" id="UP000078428">
    <property type="component" value="Unassembled WGS sequence"/>
</dbReference>
<dbReference type="EMBL" id="LWQT01000120">
    <property type="protein sequence ID" value="OAN44003.1"/>
    <property type="molecule type" value="Genomic_DNA"/>
</dbReference>
<dbReference type="STRING" id="1285242.A6A04_08970"/>
<accession>A0A178M638</accession>
<organism evidence="1 2">
    <name type="scientific">Paramagnetospirillum marisnigri</name>
    <dbReference type="NCBI Taxonomy" id="1285242"/>
    <lineage>
        <taxon>Bacteria</taxon>
        <taxon>Pseudomonadati</taxon>
        <taxon>Pseudomonadota</taxon>
        <taxon>Alphaproteobacteria</taxon>
        <taxon>Rhodospirillales</taxon>
        <taxon>Magnetospirillaceae</taxon>
        <taxon>Paramagnetospirillum</taxon>
    </lineage>
</organism>
<gene>
    <name evidence="1" type="ORF">A6A04_08970</name>
</gene>
<evidence type="ECO:0000313" key="1">
    <source>
        <dbReference type="EMBL" id="OAN44003.1"/>
    </source>
</evidence>
<reference evidence="1 2" key="1">
    <citation type="submission" date="2016-04" db="EMBL/GenBank/DDBJ databases">
        <title>Draft genome sequence of freshwater magnetotactic bacteria Magnetospirillum marisnigri SP-1 and Magnetospirillum moscoviense BB-1.</title>
        <authorList>
            <person name="Koziaeva V."/>
            <person name="Dziuba M.V."/>
            <person name="Ivanov T.M."/>
            <person name="Kuznetsov B."/>
            <person name="Grouzdev D.S."/>
        </authorList>
    </citation>
    <scope>NUCLEOTIDE SEQUENCE [LARGE SCALE GENOMIC DNA]</scope>
    <source>
        <strain evidence="1 2">SP-1</strain>
    </source>
</reference>
<evidence type="ECO:0000313" key="2">
    <source>
        <dbReference type="Proteomes" id="UP000078428"/>
    </source>
</evidence>
<name>A0A178M638_9PROT</name>
<dbReference type="AlphaFoldDB" id="A0A178M638"/>
<sequence length="94" mass="9410">MTVNVTVDNADIAKALTVASEAQAQAQTQSATINATAIKGVAEGIAVTAVKAIQAVQDNTKATMEAYSAHVDGGSKATITAALIGAAALILTRR</sequence>
<proteinExistence type="predicted"/>
<protein>
    <submittedName>
        <fullName evidence="1">Uncharacterized protein</fullName>
    </submittedName>
</protein>
<keyword evidence="2" id="KW-1185">Reference proteome</keyword>
<comment type="caution">
    <text evidence="1">The sequence shown here is derived from an EMBL/GenBank/DDBJ whole genome shotgun (WGS) entry which is preliminary data.</text>
</comment>